<comment type="caution">
    <text evidence="1">The sequence shown here is derived from an EMBL/GenBank/DDBJ whole genome shotgun (WGS) entry which is preliminary data.</text>
</comment>
<protein>
    <submittedName>
        <fullName evidence="1">Serine kinase</fullName>
    </submittedName>
</protein>
<dbReference type="Gene3D" id="3.40.50.300">
    <property type="entry name" value="P-loop containing nucleotide triphosphate hydrolases"/>
    <property type="match status" value="1"/>
</dbReference>
<keyword evidence="1" id="KW-0418">Kinase</keyword>
<dbReference type="RefSeq" id="WP_157590739.1">
    <property type="nucleotide sequence ID" value="NZ_WPIN01000028.1"/>
</dbReference>
<accession>A0A7K1SQ60</accession>
<dbReference type="Proteomes" id="UP000436006">
    <property type="component" value="Unassembled WGS sequence"/>
</dbReference>
<name>A0A7K1SQ60_9BACT</name>
<dbReference type="SUPFAM" id="SSF53795">
    <property type="entry name" value="PEP carboxykinase-like"/>
    <property type="match status" value="1"/>
</dbReference>
<dbReference type="EMBL" id="WPIN01000028">
    <property type="protein sequence ID" value="MVM35942.1"/>
    <property type="molecule type" value="Genomic_DNA"/>
</dbReference>
<reference evidence="1 2" key="1">
    <citation type="submission" date="2019-12" db="EMBL/GenBank/DDBJ databases">
        <title>Spirosoma sp. HMF4905 genome sequencing and assembly.</title>
        <authorList>
            <person name="Kang H."/>
            <person name="Cha I."/>
            <person name="Kim H."/>
            <person name="Joh K."/>
        </authorList>
    </citation>
    <scope>NUCLEOTIDE SEQUENCE [LARGE SCALE GENOMIC DNA]</scope>
    <source>
        <strain evidence="1 2">HMF4905</strain>
    </source>
</reference>
<dbReference type="GO" id="GO:0016301">
    <property type="term" value="F:kinase activity"/>
    <property type="evidence" value="ECO:0007669"/>
    <property type="project" value="UniProtKB-KW"/>
</dbReference>
<gene>
    <name evidence="1" type="ORF">GO755_38370</name>
</gene>
<keyword evidence="2" id="KW-1185">Reference proteome</keyword>
<organism evidence="1 2">
    <name type="scientific">Spirosoma arboris</name>
    <dbReference type="NCBI Taxonomy" id="2682092"/>
    <lineage>
        <taxon>Bacteria</taxon>
        <taxon>Pseudomonadati</taxon>
        <taxon>Bacteroidota</taxon>
        <taxon>Cytophagia</taxon>
        <taxon>Cytophagales</taxon>
        <taxon>Cytophagaceae</taxon>
        <taxon>Spirosoma</taxon>
    </lineage>
</organism>
<dbReference type="InterPro" id="IPR027417">
    <property type="entry name" value="P-loop_NTPase"/>
</dbReference>
<dbReference type="AlphaFoldDB" id="A0A7K1SQ60"/>
<proteinExistence type="predicted"/>
<sequence>MELTTYYYTAYGLTLGSEISLPPLKEIGPGPVDVFIRRGKLALSPPLQPTKIYRAGLQAQFAQNGTEELWLSWAPLLSFKIVKGQEIIIDTVQTDEDILSLFTLSEAIGLILFQRGYFLLHGSAIQLQDKGVVFLGEPGAGKSTTVAAFAQKGVGVLSDDMVCIRVSKTEPPVVLPAFPQIKIWENSVHGLQLEKSEMSLVREGVNKFSWHESISFSEKPVPLKQIFVLTAPNELAGTIVQVPQHQIPIELLSYFPLADSLLQGKPLKDYFEKSITLAQTIPLVKMSRPANFAKLHEFVDHLKMSL</sequence>
<keyword evidence="1" id="KW-0808">Transferase</keyword>
<evidence type="ECO:0000313" key="1">
    <source>
        <dbReference type="EMBL" id="MVM35942.1"/>
    </source>
</evidence>
<evidence type="ECO:0000313" key="2">
    <source>
        <dbReference type="Proteomes" id="UP000436006"/>
    </source>
</evidence>